<name>A0A4E9F2W1_BRUMA</name>
<protein>
    <submittedName>
        <fullName evidence="3">Bm404</fullName>
    </submittedName>
</protein>
<dbReference type="Proteomes" id="UP000006672">
    <property type="component" value="Unassembled WGS sequence"/>
</dbReference>
<dbReference type="OrthoDB" id="5774191at2759"/>
<organism evidence="1">
    <name type="scientific">Brugia malayi</name>
    <name type="common">Filarial nematode worm</name>
    <dbReference type="NCBI Taxonomy" id="6279"/>
    <lineage>
        <taxon>Eukaryota</taxon>
        <taxon>Metazoa</taxon>
        <taxon>Ecdysozoa</taxon>
        <taxon>Nematoda</taxon>
        <taxon>Chromadorea</taxon>
        <taxon>Rhabditida</taxon>
        <taxon>Spirurina</taxon>
        <taxon>Spiruromorpha</taxon>
        <taxon>Filarioidea</taxon>
        <taxon>Onchocercidae</taxon>
        <taxon>Brugia</taxon>
    </lineage>
</organism>
<dbReference type="AlphaFoldDB" id="A0A4E9F2W1"/>
<evidence type="ECO:0000313" key="2">
    <source>
        <dbReference type="Proteomes" id="UP000006672"/>
    </source>
</evidence>
<reference evidence="1" key="2">
    <citation type="submission" date="2019-04" db="EMBL/GenBank/DDBJ databases">
        <authorList>
            <person name="Howe K."/>
            <person name="Paulini M."/>
            <person name="Williams G."/>
        </authorList>
    </citation>
    <scope>NUCLEOTIDE SEQUENCE [LARGE SCALE GENOMIC DNA]</scope>
    <source>
        <strain evidence="1">FR3</strain>
    </source>
</reference>
<dbReference type="CTD" id="66058736"/>
<evidence type="ECO:0000313" key="3">
    <source>
        <dbReference type="WBParaSite" id="Bm17355.1"/>
    </source>
</evidence>
<dbReference type="KEGG" id="bmy:BM_BM17355"/>
<dbReference type="RefSeq" id="XP_042932377.1">
    <property type="nucleotide sequence ID" value="XM_043076443.1"/>
</dbReference>
<proteinExistence type="predicted"/>
<dbReference type="EMBL" id="CAAKNF010000192">
    <property type="protein sequence ID" value="VIO90589.1"/>
    <property type="molecule type" value="Genomic_DNA"/>
</dbReference>
<gene>
    <name evidence="1 3" type="primary">Bm17355</name>
    <name evidence="1" type="ORF">BM_BM17355</name>
</gene>
<reference evidence="2" key="1">
    <citation type="journal article" date="2007" name="Science">
        <title>Draft genome of the filarial nematode parasite Brugia malayi.</title>
        <authorList>
            <person name="Ghedin E."/>
            <person name="Wang S."/>
            <person name="Spiro D."/>
            <person name="Caler E."/>
            <person name="Zhao Q."/>
            <person name="Crabtree J."/>
            <person name="Allen J.E."/>
            <person name="Delcher A.L."/>
            <person name="Guiliano D.B."/>
            <person name="Miranda-Saavedra D."/>
            <person name="Angiuoli S.V."/>
            <person name="Creasy T."/>
            <person name="Amedeo P."/>
            <person name="Haas B."/>
            <person name="El-Sayed N.M."/>
            <person name="Wortman J.R."/>
            <person name="Feldblyum T."/>
            <person name="Tallon L."/>
            <person name="Schatz M."/>
            <person name="Shumway M."/>
            <person name="Koo H."/>
            <person name="Salzberg S.L."/>
            <person name="Schobel S."/>
            <person name="Pertea M."/>
            <person name="Pop M."/>
            <person name="White O."/>
            <person name="Barton G.J."/>
            <person name="Carlow C.K."/>
            <person name="Crawford M.J."/>
            <person name="Daub J."/>
            <person name="Dimmic M.W."/>
            <person name="Estes C.F."/>
            <person name="Foster J.M."/>
            <person name="Ganatra M."/>
            <person name="Gregory W.F."/>
            <person name="Johnson N.M."/>
            <person name="Jin J."/>
            <person name="Komuniecki R."/>
            <person name="Korf I."/>
            <person name="Kumar S."/>
            <person name="Laney S."/>
            <person name="Li B.W."/>
            <person name="Li W."/>
            <person name="Lindblom T.H."/>
            <person name="Lustigman S."/>
            <person name="Ma D."/>
            <person name="Maina C.V."/>
            <person name="Martin D.M."/>
            <person name="McCarter J.P."/>
            <person name="McReynolds L."/>
            <person name="Mitreva M."/>
            <person name="Nutman T.B."/>
            <person name="Parkinson J."/>
            <person name="Peregrin-Alvarez J.M."/>
            <person name="Poole C."/>
            <person name="Ren Q."/>
            <person name="Saunders L."/>
            <person name="Sluder A.E."/>
            <person name="Smith K."/>
            <person name="Stanke M."/>
            <person name="Unnasch T.R."/>
            <person name="Ware J."/>
            <person name="Wei A.D."/>
            <person name="Weil G."/>
            <person name="Williams D.J."/>
            <person name="Zhang Y."/>
            <person name="Williams S.A."/>
            <person name="Fraser-Liggett C."/>
            <person name="Slatko B."/>
            <person name="Blaxter M.L."/>
            <person name="Scott A.L."/>
        </authorList>
    </citation>
    <scope>NUCLEOTIDE SEQUENCE</scope>
    <source>
        <strain evidence="2">FR3</strain>
    </source>
</reference>
<dbReference type="GeneID" id="66058736"/>
<evidence type="ECO:0000313" key="1">
    <source>
        <dbReference type="EMBL" id="VIO90589.1"/>
    </source>
</evidence>
<accession>A0A5S6PD24</accession>
<keyword evidence="2" id="KW-1185">Reference proteome</keyword>
<reference evidence="3" key="3">
    <citation type="submission" date="2019-12" db="UniProtKB">
        <authorList>
            <consortium name="WormBaseParasite"/>
        </authorList>
    </citation>
    <scope>IDENTIFICATION</scope>
</reference>
<dbReference type="WBParaSite" id="Bm17355.1">
    <property type="protein sequence ID" value="Bm17355.1"/>
    <property type="gene ID" value="WBGene00268498"/>
</dbReference>
<sequence>MTRMVMIMMNDIDDNNHDKDGNDDDGDGFFRWNSIYDKEMTLSRVRIFGSLLRHVRSMLHCCPYSSSYAINDRLRFENENKKDEQEKEVRSKYVFRPRLPVLIENDYFDASFQYEYDKICRECYAWDSEMKAVKTVWARLKPPPQEKVEEDVLVIGNLDSLPWAPNEWCIERAFDCYRNRRDVTRIHLTIKYLEMLKRLPNLQIGLMLDMAHHMQQNLLIKRTRKLFELVCQTYYTGNLKKLIESDENAEPIVEHMHKVEQFEAEKREVLNITEQDIVTVAPGLYGAIQDFFRVYFASTYSLSITCCALHQKNILYRVADRKYKLTKNQIAMPYEYPYNVPYMIFGNFGYWYSRKRRRFELHDLHILSFPILPWYKDLPGTEGKFFSPIYERIPLSKTVFN</sequence>
<accession>A0A4E9F2W1</accession>